<dbReference type="GO" id="GO:0043024">
    <property type="term" value="F:ribosomal small subunit binding"/>
    <property type="evidence" value="ECO:0007669"/>
    <property type="project" value="TreeGrafter"/>
</dbReference>
<evidence type="ECO:0000256" key="2">
    <source>
        <dbReference type="SAM" id="Coils"/>
    </source>
</evidence>
<feature type="coiled-coil region" evidence="2">
    <location>
        <begin position="97"/>
        <end position="128"/>
    </location>
</feature>
<evidence type="ECO:0000313" key="3">
    <source>
        <dbReference type="EMBL" id="PIP24840.1"/>
    </source>
</evidence>
<gene>
    <name evidence="3" type="primary">raiA</name>
    <name evidence="3" type="ORF">COX34_01990</name>
</gene>
<dbReference type="Gene3D" id="3.30.160.100">
    <property type="entry name" value="Ribosome hibernation promotion factor-like"/>
    <property type="match status" value="1"/>
</dbReference>
<comment type="caution">
    <text evidence="3">The sequence shown here is derived from an EMBL/GenBank/DDBJ whole genome shotgun (WGS) entry which is preliminary data.</text>
</comment>
<dbReference type="SUPFAM" id="SSF69754">
    <property type="entry name" value="Ribosome binding protein Y (YfiA homologue)"/>
    <property type="match status" value="1"/>
</dbReference>
<dbReference type="GO" id="GO:0045900">
    <property type="term" value="P:negative regulation of translational elongation"/>
    <property type="evidence" value="ECO:0007669"/>
    <property type="project" value="TreeGrafter"/>
</dbReference>
<dbReference type="InterPro" id="IPR003489">
    <property type="entry name" value="RHF/RaiA"/>
</dbReference>
<keyword evidence="2" id="KW-0175">Coiled coil</keyword>
<dbReference type="PANTHER" id="PTHR33231">
    <property type="entry name" value="30S RIBOSOMAL PROTEIN"/>
    <property type="match status" value="1"/>
</dbReference>
<keyword evidence="1" id="KW-0810">Translation regulation</keyword>
<organism evidence="3 4">
    <name type="scientific">Candidatus Nealsonbacteria bacterium CG23_combo_of_CG06-09_8_20_14_all_36_12</name>
    <dbReference type="NCBI Taxonomy" id="1974718"/>
    <lineage>
        <taxon>Bacteria</taxon>
        <taxon>Candidatus Nealsoniibacteriota</taxon>
    </lineage>
</organism>
<reference evidence="3 4" key="1">
    <citation type="submission" date="2017-09" db="EMBL/GenBank/DDBJ databases">
        <title>Depth-based differentiation of microbial function through sediment-hosted aquifers and enrichment of novel symbionts in the deep terrestrial subsurface.</title>
        <authorList>
            <person name="Probst A.J."/>
            <person name="Ladd B."/>
            <person name="Jarett J.K."/>
            <person name="Geller-Mcgrath D.E."/>
            <person name="Sieber C.M."/>
            <person name="Emerson J.B."/>
            <person name="Anantharaman K."/>
            <person name="Thomas B.C."/>
            <person name="Malmstrom R."/>
            <person name="Stieglmeier M."/>
            <person name="Klingl A."/>
            <person name="Woyke T."/>
            <person name="Ryan C.M."/>
            <person name="Banfield J.F."/>
        </authorList>
    </citation>
    <scope>NUCLEOTIDE SEQUENCE [LARGE SCALE GENOMIC DNA]</scope>
    <source>
        <strain evidence="3">CG23_combo_of_CG06-09_8_20_14_all_36_12</strain>
    </source>
</reference>
<dbReference type="Proteomes" id="UP000228681">
    <property type="component" value="Unassembled WGS sequence"/>
</dbReference>
<dbReference type="EMBL" id="PCRS01000036">
    <property type="protein sequence ID" value="PIP24840.1"/>
    <property type="molecule type" value="Genomic_DNA"/>
</dbReference>
<dbReference type="InterPro" id="IPR036567">
    <property type="entry name" value="RHF-like"/>
</dbReference>
<evidence type="ECO:0000313" key="4">
    <source>
        <dbReference type="Proteomes" id="UP000228681"/>
    </source>
</evidence>
<evidence type="ECO:0000256" key="1">
    <source>
        <dbReference type="ARBA" id="ARBA00022845"/>
    </source>
</evidence>
<proteinExistence type="predicted"/>
<dbReference type="GO" id="GO:0022627">
    <property type="term" value="C:cytosolic small ribosomal subunit"/>
    <property type="evidence" value="ECO:0007669"/>
    <property type="project" value="TreeGrafter"/>
</dbReference>
<dbReference type="PANTHER" id="PTHR33231:SF1">
    <property type="entry name" value="30S RIBOSOMAL PROTEIN"/>
    <property type="match status" value="1"/>
</dbReference>
<protein>
    <submittedName>
        <fullName evidence="3">Ribosomal subunit interface protein</fullName>
    </submittedName>
</protein>
<sequence length="156" mass="18745">MRICYFKLMKIVIKTKNLKLTPALEKYIEEKLNSLEKFAKIFESEKYFDSFFSKGKLRVEVWVEIGKETLHHQKGEIFRAEVQLRFPRNSIRSEAKAKNLKLAINEVKDELQREFKQYKEKLISLTKRRQRGFKKELRLSPGARFYRKGRIKEEGI</sequence>
<dbReference type="InterPro" id="IPR050574">
    <property type="entry name" value="HPF/YfiA_ribosome-assoc"/>
</dbReference>
<dbReference type="AlphaFoldDB" id="A0A2G9Z028"/>
<accession>A0A2G9Z028</accession>
<dbReference type="Pfam" id="PF02482">
    <property type="entry name" value="Ribosomal_S30AE"/>
    <property type="match status" value="1"/>
</dbReference>
<name>A0A2G9Z028_9BACT</name>
<dbReference type="NCBIfam" id="TIGR00741">
    <property type="entry name" value="yfiA"/>
    <property type="match status" value="1"/>
</dbReference>